<keyword evidence="3 4" id="KW-0660">Purine salvage</keyword>
<feature type="domain" description="Nucleoside phosphorylase" evidence="6">
    <location>
        <begin position="349"/>
        <end position="598"/>
    </location>
</feature>
<name>A0A3M7M2J9_9PLEO</name>
<evidence type="ECO:0000256" key="5">
    <source>
        <dbReference type="SAM" id="MobiDB-lite"/>
    </source>
</evidence>
<evidence type="ECO:0000313" key="7">
    <source>
        <dbReference type="EMBL" id="RMZ68701.1"/>
    </source>
</evidence>
<dbReference type="Proteomes" id="UP000265663">
    <property type="component" value="Unassembled WGS sequence"/>
</dbReference>
<dbReference type="EC" id="2.4.2.28" evidence="4"/>
<feature type="binding site" evidence="4">
    <location>
        <begin position="562"/>
        <end position="564"/>
    </location>
    <ligand>
        <name>substrate</name>
    </ligand>
</feature>
<dbReference type="FunFam" id="3.40.50.1580:FF:000008">
    <property type="entry name" value="S-methyl-5'-thioadenosine phosphorylase"/>
    <property type="match status" value="1"/>
</dbReference>
<feature type="site" description="Important for substrate specificity" evidence="4">
    <location>
        <position position="576"/>
    </location>
</feature>
<feature type="binding site" evidence="4">
    <location>
        <position position="355"/>
    </location>
    <ligand>
        <name>phosphate</name>
        <dbReference type="ChEBI" id="CHEBI:43474"/>
    </ligand>
</feature>
<evidence type="ECO:0000256" key="1">
    <source>
        <dbReference type="ARBA" id="ARBA00022676"/>
    </source>
</evidence>
<dbReference type="PANTHER" id="PTHR42679">
    <property type="entry name" value="S-METHYL-5'-THIOADENOSINE PHOSPHORYLASE"/>
    <property type="match status" value="1"/>
</dbReference>
<feature type="binding site" evidence="4">
    <location>
        <position position="539"/>
    </location>
    <ligand>
        <name>phosphate</name>
        <dbReference type="ChEBI" id="CHEBI:43474"/>
    </ligand>
</feature>
<dbReference type="GO" id="GO:0005829">
    <property type="term" value="C:cytosol"/>
    <property type="evidence" value="ECO:0007669"/>
    <property type="project" value="TreeGrafter"/>
</dbReference>
<dbReference type="AlphaFoldDB" id="A0A3M7M2J9"/>
<keyword evidence="4" id="KW-0963">Cytoplasm</keyword>
<dbReference type="InterPro" id="IPR035994">
    <property type="entry name" value="Nucleoside_phosphorylase_sf"/>
</dbReference>
<comment type="similarity">
    <text evidence="4">Belongs to the PNP/MTAP phosphorylase family. MTAP subfamily.</text>
</comment>
<comment type="pathway">
    <text evidence="4">Amino-acid biosynthesis; L-methionine biosynthesis via salvage pathway; S-methyl-5-thio-alpha-D-ribose 1-phosphate from S-methyl-5'-thioadenosine (phosphorylase route): step 1/1.</text>
</comment>
<dbReference type="SUPFAM" id="SSF53167">
    <property type="entry name" value="Purine and uridine phosphorylases"/>
    <property type="match status" value="1"/>
</dbReference>
<feature type="binding site" evidence="4">
    <location>
        <begin position="436"/>
        <end position="437"/>
    </location>
    <ligand>
        <name>phosphate</name>
        <dbReference type="ChEBI" id="CHEBI:43474"/>
    </ligand>
</feature>
<feature type="binding site" evidence="4">
    <location>
        <position position="538"/>
    </location>
    <ligand>
        <name>substrate</name>
    </ligand>
</feature>
<dbReference type="GO" id="GO:0005634">
    <property type="term" value="C:nucleus"/>
    <property type="evidence" value="ECO:0007669"/>
    <property type="project" value="UniProtKB-SubCell"/>
</dbReference>
<keyword evidence="1 4" id="KW-0328">Glycosyltransferase</keyword>
<dbReference type="GO" id="GO:0017061">
    <property type="term" value="F:S-methyl-5-thioadenosine phosphorylase activity"/>
    <property type="evidence" value="ECO:0007669"/>
    <property type="project" value="UniProtKB-UniRule"/>
</dbReference>
<feature type="site" description="Important for substrate specificity" evidence="4">
    <location>
        <position position="520"/>
    </location>
</feature>
<comment type="subcellular location">
    <subcellularLocation>
        <location evidence="4">Cytoplasm</location>
    </subcellularLocation>
    <subcellularLocation>
        <location evidence="4">Nucleus</location>
    </subcellularLocation>
</comment>
<evidence type="ECO:0000256" key="3">
    <source>
        <dbReference type="ARBA" id="ARBA00022726"/>
    </source>
</evidence>
<proteinExistence type="inferred from homology"/>
<evidence type="ECO:0000259" key="6">
    <source>
        <dbReference type="Pfam" id="PF01048"/>
    </source>
</evidence>
<dbReference type="InterPro" id="IPR018099">
    <property type="entry name" value="Purine_phosphorylase-2_CS"/>
</dbReference>
<keyword evidence="2 4" id="KW-0808">Transferase</keyword>
<comment type="catalytic activity">
    <reaction evidence="4">
        <text>S-methyl-5'-thioadenosine + phosphate = 5-(methylsulfanyl)-alpha-D-ribose 1-phosphate + adenine</text>
        <dbReference type="Rhea" id="RHEA:11852"/>
        <dbReference type="ChEBI" id="CHEBI:16708"/>
        <dbReference type="ChEBI" id="CHEBI:17509"/>
        <dbReference type="ChEBI" id="CHEBI:43474"/>
        <dbReference type="ChEBI" id="CHEBI:58533"/>
        <dbReference type="EC" id="2.4.2.28"/>
    </reaction>
</comment>
<dbReference type="Gene3D" id="3.40.50.1580">
    <property type="entry name" value="Nucleoside phosphorylase domain"/>
    <property type="match status" value="1"/>
</dbReference>
<sequence>MAVTTMETDAKPSQQQLPLRHRTPNQPEIISMSSEDFSADDNCAQLRILASRLLLAENICKDRIAVVQNTLAALQSDMTFIEHMTASVTDQLAKAECLELTHQVTTKLPREIRDMIYLHLSTQDRVFIQREHYRLIQDPVTKLYSHDTELLKADNFLEHYWNKEHVSPQFFHELAENYYRTSTFFFPANPSIMQRFLTTDSMKLGIPPKNLIASVEIELNAISEHVGSRRVYLQNGPKTCEEMRDALEGMFELREGAKVVVRLVTEADTPEQREEMCTIAIAMMFDEKQLERMKAYNVELVFDDGQGSERKKEDAFIPAFVPRSFCRRISIPYRKMAGVPSTYDAPVHIAVIGGTGISSLPGFTLAATLDVDTPWGKPSSPISILQHPSPTTGKPIPIAFLSRHGLSHELAPHEVKNQANIAALRHIGVRTIIAFSAVGSLQEEIQPRDFVVPDQIIDRTKGIRPFTFFEGGMVGHVGFGDPFDKRLAEIVRQCGHSLEGDGVKLHDKGLLICMEGPQFSTRAESNLYRSWGGSVINMSALPEAKLAREAEIAYQMICMATDYDCWRGNGEEDVNVEMVMAHMKANAENARRFVGAVLNELSKEEHGEQVLAKHLDGAMRFAGAMTKKEARGKEAEKKLQWLFPGYFD</sequence>
<reference evidence="7 8" key="1">
    <citation type="journal article" date="2014" name="PLoS ONE">
        <title>De novo Genome Assembly of the Fungal Plant Pathogen Pyrenophora semeniperda.</title>
        <authorList>
            <person name="Soliai M.M."/>
            <person name="Meyer S.E."/>
            <person name="Udall J.A."/>
            <person name="Elzinga D.E."/>
            <person name="Hermansen R.A."/>
            <person name="Bodily P.M."/>
            <person name="Hart A.A."/>
            <person name="Coleman C.E."/>
        </authorList>
    </citation>
    <scope>NUCLEOTIDE SEQUENCE [LARGE SCALE GENOMIC DNA]</scope>
    <source>
        <strain evidence="7 8">CCB06</strain>
        <tissue evidence="7">Mycelium</tissue>
    </source>
</reference>
<evidence type="ECO:0000256" key="4">
    <source>
        <dbReference type="HAMAP-Rule" id="MF_03155"/>
    </source>
</evidence>
<dbReference type="InterPro" id="IPR000845">
    <property type="entry name" value="Nucleoside_phosphorylase_d"/>
</dbReference>
<organism evidence="7 8">
    <name type="scientific">Pyrenophora seminiperda CCB06</name>
    <dbReference type="NCBI Taxonomy" id="1302712"/>
    <lineage>
        <taxon>Eukaryota</taxon>
        <taxon>Fungi</taxon>
        <taxon>Dikarya</taxon>
        <taxon>Ascomycota</taxon>
        <taxon>Pezizomycotina</taxon>
        <taxon>Dothideomycetes</taxon>
        <taxon>Pleosporomycetidae</taxon>
        <taxon>Pleosporales</taxon>
        <taxon>Pleosporineae</taxon>
        <taxon>Pleosporaceae</taxon>
        <taxon>Pyrenophora</taxon>
    </lineage>
</organism>
<protein>
    <recommendedName>
        <fullName evidence="4">S-methyl-5'-thioadenosine phosphorylase</fullName>
        <ecNumber evidence="4">2.4.2.28</ecNumber>
    </recommendedName>
    <alternativeName>
        <fullName evidence="4">5'-methylthioadenosine phosphorylase</fullName>
        <shortName evidence="4">MTA phosphorylase</shortName>
        <shortName evidence="4">MTAP</shortName>
        <shortName evidence="4">MTAPase</shortName>
    </alternativeName>
</protein>
<keyword evidence="8" id="KW-1185">Reference proteome</keyword>
<comment type="function">
    <text evidence="4">Catalyzes the reversible phosphorylation of S-methyl-5'-thioadenosine (MTA) to adenine and 5-methylthioribose-1-phosphate. Involved in the breakdown of MTA, a major by-product of polyamine biosynthesis. Responsible for the first step in the methionine salvage pathway after MTA has been generated from S-adenosylmethionine. Has broad substrate specificity with 6-aminopurine nucleosides as preferred substrates.</text>
</comment>
<dbReference type="Pfam" id="PF01048">
    <property type="entry name" value="PNP_UDP_1"/>
    <property type="match status" value="1"/>
</dbReference>
<keyword evidence="4" id="KW-0539">Nucleus</keyword>
<evidence type="ECO:0000313" key="8">
    <source>
        <dbReference type="Proteomes" id="UP000265663"/>
    </source>
</evidence>
<evidence type="ECO:0000256" key="2">
    <source>
        <dbReference type="ARBA" id="ARBA00022679"/>
    </source>
</evidence>
<dbReference type="GO" id="GO:0006166">
    <property type="term" value="P:purine ribonucleoside salvage"/>
    <property type="evidence" value="ECO:0007669"/>
    <property type="project" value="UniProtKB-KW"/>
</dbReference>
<dbReference type="PANTHER" id="PTHR42679:SF2">
    <property type="entry name" value="S-METHYL-5'-THIOADENOSINE PHOSPHORYLASE"/>
    <property type="match status" value="1"/>
</dbReference>
<feature type="region of interest" description="Disordered" evidence="5">
    <location>
        <begin position="1"/>
        <end position="24"/>
    </location>
</feature>
<comment type="subunit">
    <text evidence="4">Homotrimer.</text>
</comment>
<dbReference type="NCBIfam" id="TIGR01694">
    <property type="entry name" value="MTAP"/>
    <property type="match status" value="1"/>
</dbReference>
<dbReference type="GO" id="GO:0019509">
    <property type="term" value="P:L-methionine salvage from methylthioadenosine"/>
    <property type="evidence" value="ECO:0007669"/>
    <property type="project" value="UniProtKB-UniRule"/>
</dbReference>
<accession>A0A3M7M2J9</accession>
<feature type="compositionally biased region" description="Polar residues" evidence="5">
    <location>
        <begin position="1"/>
        <end position="17"/>
    </location>
</feature>
<dbReference type="EMBL" id="KE747817">
    <property type="protein sequence ID" value="RMZ68701.1"/>
    <property type="molecule type" value="Genomic_DNA"/>
</dbReference>
<dbReference type="PROSITE" id="PS01240">
    <property type="entry name" value="PNP_MTAP_2"/>
    <property type="match status" value="1"/>
</dbReference>
<dbReference type="InterPro" id="IPR010044">
    <property type="entry name" value="MTAP"/>
</dbReference>
<feature type="binding site" evidence="4">
    <location>
        <begin position="403"/>
        <end position="404"/>
    </location>
    <ligand>
        <name>phosphate</name>
        <dbReference type="ChEBI" id="CHEBI:43474"/>
    </ligand>
</feature>
<gene>
    <name evidence="7" type="ORF">GMOD_00002506</name>
</gene>
<dbReference type="UniPathway" id="UPA00904">
    <property type="reaction ID" value="UER00873"/>
</dbReference>
<dbReference type="OrthoDB" id="431409at2759"/>
<dbReference type="CDD" id="cd09010">
    <property type="entry name" value="MTAP_SsMTAPII_like_MTIP"/>
    <property type="match status" value="1"/>
</dbReference>
<dbReference type="HAMAP" id="MF_01963">
    <property type="entry name" value="MTAP"/>
    <property type="match status" value="1"/>
</dbReference>